<sequence length="70" mass="7984">MFFLRKTSSSCRTLRRRRRSLSVVADTLLQSWLGPISGPLFLLSRRPLFVLLGATWVAREGPQPIVRLCV</sequence>
<keyword evidence="3" id="KW-1185">Reference proteome</keyword>
<proteinExistence type="predicted"/>
<organism evidence="2 3">
    <name type="scientific">Polyplosphaeria fusca</name>
    <dbReference type="NCBI Taxonomy" id="682080"/>
    <lineage>
        <taxon>Eukaryota</taxon>
        <taxon>Fungi</taxon>
        <taxon>Dikarya</taxon>
        <taxon>Ascomycota</taxon>
        <taxon>Pezizomycotina</taxon>
        <taxon>Dothideomycetes</taxon>
        <taxon>Pleosporomycetidae</taxon>
        <taxon>Pleosporales</taxon>
        <taxon>Tetraplosphaeriaceae</taxon>
        <taxon>Polyplosphaeria</taxon>
    </lineage>
</organism>
<dbReference type="EMBL" id="ML996195">
    <property type="protein sequence ID" value="KAF2731470.1"/>
    <property type="molecule type" value="Genomic_DNA"/>
</dbReference>
<comment type="caution">
    <text evidence="2">The sequence shown here is derived from an EMBL/GenBank/DDBJ whole genome shotgun (WGS) entry which is preliminary data.</text>
</comment>
<gene>
    <name evidence="2" type="ORF">EJ04DRAFT_368325</name>
</gene>
<keyword evidence="1" id="KW-1133">Transmembrane helix</keyword>
<feature type="transmembrane region" description="Helical" evidence="1">
    <location>
        <begin position="21"/>
        <end position="42"/>
    </location>
</feature>
<evidence type="ECO:0000313" key="3">
    <source>
        <dbReference type="Proteomes" id="UP000799444"/>
    </source>
</evidence>
<name>A0A9P4QTU1_9PLEO</name>
<protein>
    <submittedName>
        <fullName evidence="2">Uncharacterized protein</fullName>
    </submittedName>
</protein>
<evidence type="ECO:0000256" key="1">
    <source>
        <dbReference type="SAM" id="Phobius"/>
    </source>
</evidence>
<reference evidence="2" key="1">
    <citation type="journal article" date="2020" name="Stud. Mycol.">
        <title>101 Dothideomycetes genomes: a test case for predicting lifestyles and emergence of pathogens.</title>
        <authorList>
            <person name="Haridas S."/>
            <person name="Albert R."/>
            <person name="Binder M."/>
            <person name="Bloem J."/>
            <person name="Labutti K."/>
            <person name="Salamov A."/>
            <person name="Andreopoulos B."/>
            <person name="Baker S."/>
            <person name="Barry K."/>
            <person name="Bills G."/>
            <person name="Bluhm B."/>
            <person name="Cannon C."/>
            <person name="Castanera R."/>
            <person name="Culley D."/>
            <person name="Daum C."/>
            <person name="Ezra D."/>
            <person name="Gonzalez J."/>
            <person name="Henrissat B."/>
            <person name="Kuo A."/>
            <person name="Liang C."/>
            <person name="Lipzen A."/>
            <person name="Lutzoni F."/>
            <person name="Magnuson J."/>
            <person name="Mondo S."/>
            <person name="Nolan M."/>
            <person name="Ohm R."/>
            <person name="Pangilinan J."/>
            <person name="Park H.-J."/>
            <person name="Ramirez L."/>
            <person name="Alfaro M."/>
            <person name="Sun H."/>
            <person name="Tritt A."/>
            <person name="Yoshinaga Y."/>
            <person name="Zwiers L.-H."/>
            <person name="Turgeon B."/>
            <person name="Goodwin S."/>
            <person name="Spatafora J."/>
            <person name="Crous P."/>
            <person name="Grigoriev I."/>
        </authorList>
    </citation>
    <scope>NUCLEOTIDE SEQUENCE</scope>
    <source>
        <strain evidence="2">CBS 125425</strain>
    </source>
</reference>
<keyword evidence="1" id="KW-0472">Membrane</keyword>
<evidence type="ECO:0000313" key="2">
    <source>
        <dbReference type="EMBL" id="KAF2731470.1"/>
    </source>
</evidence>
<keyword evidence="1" id="KW-0812">Transmembrane</keyword>
<dbReference type="AlphaFoldDB" id="A0A9P4QTU1"/>
<accession>A0A9P4QTU1</accession>
<dbReference type="Proteomes" id="UP000799444">
    <property type="component" value="Unassembled WGS sequence"/>
</dbReference>